<dbReference type="AlphaFoldDB" id="A0A8J4TRD9"/>
<feature type="compositionally biased region" description="Low complexity" evidence="1">
    <location>
        <begin position="58"/>
        <end position="68"/>
    </location>
</feature>
<evidence type="ECO:0000313" key="2">
    <source>
        <dbReference type="EMBL" id="KAF5902756.1"/>
    </source>
</evidence>
<gene>
    <name evidence="2" type="ORF">DAT39_007561</name>
</gene>
<dbReference type="EMBL" id="QNUK01000085">
    <property type="protein sequence ID" value="KAF5902756.1"/>
    <property type="molecule type" value="Genomic_DNA"/>
</dbReference>
<comment type="caution">
    <text evidence="2">The sequence shown here is derived from an EMBL/GenBank/DDBJ whole genome shotgun (WGS) entry which is preliminary data.</text>
</comment>
<dbReference type="OrthoDB" id="10066061at2759"/>
<feature type="compositionally biased region" description="Polar residues" evidence="1">
    <location>
        <begin position="11"/>
        <end position="23"/>
    </location>
</feature>
<feature type="non-terminal residue" evidence="2">
    <location>
        <position position="138"/>
    </location>
</feature>
<proteinExistence type="predicted"/>
<feature type="region of interest" description="Disordered" evidence="1">
    <location>
        <begin position="1"/>
        <end position="82"/>
    </location>
</feature>
<protein>
    <submittedName>
        <fullName evidence="2">Checkpoint HUS1 isoform X5</fullName>
    </submittedName>
</protein>
<dbReference type="Proteomes" id="UP000727407">
    <property type="component" value="Unassembled WGS sequence"/>
</dbReference>
<feature type="compositionally biased region" description="Acidic residues" evidence="1">
    <location>
        <begin position="40"/>
        <end position="52"/>
    </location>
</feature>
<feature type="compositionally biased region" description="Basic and acidic residues" evidence="1">
    <location>
        <begin position="1"/>
        <end position="10"/>
    </location>
</feature>
<reference evidence="2" key="1">
    <citation type="submission" date="2020-07" db="EMBL/GenBank/DDBJ databases">
        <title>Clarias magur genome sequencing, assembly and annotation.</title>
        <authorList>
            <person name="Kushwaha B."/>
            <person name="Kumar R."/>
            <person name="Das P."/>
            <person name="Joshi C.G."/>
            <person name="Kumar D."/>
            <person name="Nagpure N.S."/>
            <person name="Pandey M."/>
            <person name="Agarwal S."/>
            <person name="Srivastava S."/>
            <person name="Singh M."/>
            <person name="Sahoo L."/>
            <person name="Jayasankar P."/>
            <person name="Meher P.K."/>
            <person name="Koringa P.G."/>
            <person name="Iquebal M.A."/>
            <person name="Das S.P."/>
            <person name="Bit A."/>
            <person name="Patnaik S."/>
            <person name="Patel N."/>
            <person name="Shah T.M."/>
            <person name="Hinsu A."/>
            <person name="Jena J.K."/>
        </authorList>
    </citation>
    <scope>NUCLEOTIDE SEQUENCE</scope>
    <source>
        <strain evidence="2">CIFAMagur01</strain>
        <tissue evidence="2">Testis</tissue>
    </source>
</reference>
<evidence type="ECO:0000256" key="1">
    <source>
        <dbReference type="SAM" id="MobiDB-lite"/>
    </source>
</evidence>
<keyword evidence="3" id="KW-1185">Reference proteome</keyword>
<organism evidence="2 3">
    <name type="scientific">Clarias magur</name>
    <name type="common">Asian catfish</name>
    <name type="synonym">Macropteronotus magur</name>
    <dbReference type="NCBI Taxonomy" id="1594786"/>
    <lineage>
        <taxon>Eukaryota</taxon>
        <taxon>Metazoa</taxon>
        <taxon>Chordata</taxon>
        <taxon>Craniata</taxon>
        <taxon>Vertebrata</taxon>
        <taxon>Euteleostomi</taxon>
        <taxon>Actinopterygii</taxon>
        <taxon>Neopterygii</taxon>
        <taxon>Teleostei</taxon>
        <taxon>Ostariophysi</taxon>
        <taxon>Siluriformes</taxon>
        <taxon>Clariidae</taxon>
        <taxon>Clarias</taxon>
    </lineage>
</organism>
<evidence type="ECO:0000313" key="3">
    <source>
        <dbReference type="Proteomes" id="UP000727407"/>
    </source>
</evidence>
<name>A0A8J4TRD9_CLAMG</name>
<sequence length="138" mass="15213">MSESRDREEGQTVQLVKDTTSSDDLGLESSHDLERGYVFSEDEDSSPDAVEAETERNSSLCSSECSLSTRRQATTEESGDECTTAAIDMSKWLTCDERIEIVLISGERSNRVIAADFNARHPTRPPISHATVSKLLAK</sequence>
<accession>A0A8J4TRD9</accession>